<sequence>MGIRGLTTFIANRSSQYLESYELHDTYLVVDGNSIACQLYKWHCKCNDCFGGDYDKYAAVIKNFFQLLSDCNITPLVVFDGAYEKRKLKTVYSRMRNKISASKDLNSVTEGRISVFPLFLRELFVDIVTTLNIKCLRCDFEGDSESAELARTLGCPIVSFDSDFFIFDVLYIPFSTMQLRLRKRKNVNYLVCEVYRIEKFLNSFGGLDKINLPLLAALLGNDYIKKSAFSVFYRQLKMHKTKQNEQQTQIKSVIVWLKNETPESALRKILGRYKMNHRRTLARRIEKAIGAYQSGESHICSYFNIEKVGDKRGKIIVPKPEDVEDLGQGELEEGEIEDEMSSSEELTPDEPEIEESIPVLKSIIPNFFRENYKKCQYPPSFMDMIMSSTYYFIPLIEDYSLEPCHKISWEIVAAIYKILTSPKTRPLFCVMRNEFSNIKRSPVPAYDREVPKLQELEHMTQQNAQQVLLQILKIDKSFERFPKSWQLFLIAINYWVTNTQKIDLPHVYSLILCAIMLNHVDTKVGFYRSTKSFLSKYNSHNEPAKPSTSTKNIPEALSAIDLSNSVSCAKTLIDYFQMDAKMRCYVKLFDRGIVHDFAQLQSCLLHIKYLNSLLNFPFPNFTISEFYDGTFLYNMTANLRKRTDLKGYMGILLGKCPQILDAFELMAEEIENRVVFNAGRHEPPRKRKKKKKAISHLPETELFSDVSDEEYVFDSNNKFSLLSFVNK</sequence>
<reference evidence="4 5" key="1">
    <citation type="journal article" date="2008" name="Nature">
        <title>The genome of the model beetle and pest Tribolium castaneum.</title>
        <authorList>
            <consortium name="Tribolium Genome Sequencing Consortium"/>
            <person name="Richards S."/>
            <person name="Gibbs R.A."/>
            <person name="Weinstock G.M."/>
            <person name="Brown S.J."/>
            <person name="Denell R."/>
            <person name="Beeman R.W."/>
            <person name="Gibbs R."/>
            <person name="Beeman R.W."/>
            <person name="Brown S.J."/>
            <person name="Bucher G."/>
            <person name="Friedrich M."/>
            <person name="Grimmelikhuijzen C.J."/>
            <person name="Klingler M."/>
            <person name="Lorenzen M."/>
            <person name="Richards S."/>
            <person name="Roth S."/>
            <person name="Schroder R."/>
            <person name="Tautz D."/>
            <person name="Zdobnov E.M."/>
            <person name="Muzny D."/>
            <person name="Gibbs R.A."/>
            <person name="Weinstock G.M."/>
            <person name="Attaway T."/>
            <person name="Bell S."/>
            <person name="Buhay C.J."/>
            <person name="Chandrabose M.N."/>
            <person name="Chavez D."/>
            <person name="Clerk-Blankenburg K.P."/>
            <person name="Cree A."/>
            <person name="Dao M."/>
            <person name="Davis C."/>
            <person name="Chacko J."/>
            <person name="Dinh H."/>
            <person name="Dugan-Rocha S."/>
            <person name="Fowler G."/>
            <person name="Garner T.T."/>
            <person name="Garnes J."/>
            <person name="Gnirke A."/>
            <person name="Hawes A."/>
            <person name="Hernandez J."/>
            <person name="Hines S."/>
            <person name="Holder M."/>
            <person name="Hume J."/>
            <person name="Jhangiani S.N."/>
            <person name="Joshi V."/>
            <person name="Khan Z.M."/>
            <person name="Jackson L."/>
            <person name="Kovar C."/>
            <person name="Kowis A."/>
            <person name="Lee S."/>
            <person name="Lewis L.R."/>
            <person name="Margolis J."/>
            <person name="Morgan M."/>
            <person name="Nazareth L.V."/>
            <person name="Nguyen N."/>
            <person name="Okwuonu G."/>
            <person name="Parker D."/>
            <person name="Richards S."/>
            <person name="Ruiz S.J."/>
            <person name="Santibanez J."/>
            <person name="Savard J."/>
            <person name="Scherer S.E."/>
            <person name="Schneider B."/>
            <person name="Sodergren E."/>
            <person name="Tautz D."/>
            <person name="Vattahil S."/>
            <person name="Villasana D."/>
            <person name="White C.S."/>
            <person name="Wright R."/>
            <person name="Park Y."/>
            <person name="Beeman R.W."/>
            <person name="Lord J."/>
            <person name="Oppert B."/>
            <person name="Lorenzen M."/>
            <person name="Brown S."/>
            <person name="Wang L."/>
            <person name="Savard J."/>
            <person name="Tautz D."/>
            <person name="Richards S."/>
            <person name="Weinstock G."/>
            <person name="Gibbs R.A."/>
            <person name="Liu Y."/>
            <person name="Worley K."/>
            <person name="Weinstock G."/>
            <person name="Elsik C.G."/>
            <person name="Reese J.T."/>
            <person name="Elhaik E."/>
            <person name="Landan G."/>
            <person name="Graur D."/>
            <person name="Arensburger P."/>
            <person name="Atkinson P."/>
            <person name="Beeman R.W."/>
            <person name="Beidler J."/>
            <person name="Brown S.J."/>
            <person name="Demuth J.P."/>
            <person name="Drury D.W."/>
            <person name="Du Y.Z."/>
            <person name="Fujiwara H."/>
            <person name="Lorenzen M."/>
            <person name="Maselli V."/>
            <person name="Osanai M."/>
            <person name="Park Y."/>
            <person name="Robertson H.M."/>
            <person name="Tu Z."/>
            <person name="Wang J.J."/>
            <person name="Wang S."/>
            <person name="Richards S."/>
            <person name="Song H."/>
            <person name="Zhang L."/>
            <person name="Sodergren E."/>
            <person name="Werner D."/>
            <person name="Stanke M."/>
            <person name="Morgenstern B."/>
            <person name="Solovyev V."/>
            <person name="Kosarev P."/>
            <person name="Brown G."/>
            <person name="Chen H.C."/>
            <person name="Ermolaeva O."/>
            <person name="Hlavina W."/>
            <person name="Kapustin Y."/>
            <person name="Kiryutin B."/>
            <person name="Kitts P."/>
            <person name="Maglott D."/>
            <person name="Pruitt K."/>
            <person name="Sapojnikov V."/>
            <person name="Souvorov A."/>
            <person name="Mackey A.J."/>
            <person name="Waterhouse R.M."/>
            <person name="Wyder S."/>
            <person name="Zdobnov E.M."/>
            <person name="Zdobnov E.M."/>
            <person name="Wyder S."/>
            <person name="Kriventseva E.V."/>
            <person name="Kadowaki T."/>
            <person name="Bork P."/>
            <person name="Aranda M."/>
            <person name="Bao R."/>
            <person name="Beermann A."/>
            <person name="Berns N."/>
            <person name="Bolognesi R."/>
            <person name="Bonneton F."/>
            <person name="Bopp D."/>
            <person name="Brown S.J."/>
            <person name="Bucher G."/>
            <person name="Butts T."/>
            <person name="Chaumot A."/>
            <person name="Denell R.E."/>
            <person name="Ferrier D.E."/>
            <person name="Friedrich M."/>
            <person name="Gordon C.M."/>
            <person name="Jindra M."/>
            <person name="Klingler M."/>
            <person name="Lan Q."/>
            <person name="Lattorff H.M."/>
            <person name="Laudet V."/>
            <person name="von Levetsow C."/>
            <person name="Liu Z."/>
            <person name="Lutz R."/>
            <person name="Lynch J.A."/>
            <person name="da Fonseca R.N."/>
            <person name="Posnien N."/>
            <person name="Reuter R."/>
            <person name="Roth S."/>
            <person name="Savard J."/>
            <person name="Schinko J.B."/>
            <person name="Schmitt C."/>
            <person name="Schoppmeier M."/>
            <person name="Schroder R."/>
            <person name="Shippy T.D."/>
            <person name="Simonnet F."/>
            <person name="Marques-Souza H."/>
            <person name="Tautz D."/>
            <person name="Tomoyasu Y."/>
            <person name="Trauner J."/>
            <person name="Van der Zee M."/>
            <person name="Vervoort M."/>
            <person name="Wittkopp N."/>
            <person name="Wimmer E.A."/>
            <person name="Yang X."/>
            <person name="Jones A.K."/>
            <person name="Sattelle D.B."/>
            <person name="Ebert P.R."/>
            <person name="Nelson D."/>
            <person name="Scott J.G."/>
            <person name="Beeman R.W."/>
            <person name="Muthukrishnan S."/>
            <person name="Kramer K.J."/>
            <person name="Arakane Y."/>
            <person name="Beeman R.W."/>
            <person name="Zhu Q."/>
            <person name="Hogenkamp D."/>
            <person name="Dixit R."/>
            <person name="Oppert B."/>
            <person name="Jiang H."/>
            <person name="Zou Z."/>
            <person name="Marshall J."/>
            <person name="Elpidina E."/>
            <person name="Vinokurov K."/>
            <person name="Oppert C."/>
            <person name="Zou Z."/>
            <person name="Evans J."/>
            <person name="Lu Z."/>
            <person name="Zhao P."/>
            <person name="Sumathipala N."/>
            <person name="Altincicek B."/>
            <person name="Vilcinskas A."/>
            <person name="Williams M."/>
            <person name="Hultmark D."/>
            <person name="Hetru C."/>
            <person name="Jiang H."/>
            <person name="Grimmelikhuijzen C.J."/>
            <person name="Hauser F."/>
            <person name="Cazzamali G."/>
            <person name="Williamson M."/>
            <person name="Park Y."/>
            <person name="Li B."/>
            <person name="Tanaka Y."/>
            <person name="Predel R."/>
            <person name="Neupert S."/>
            <person name="Schachtner J."/>
            <person name="Verleyen P."/>
            <person name="Raible F."/>
            <person name="Bork P."/>
            <person name="Friedrich M."/>
            <person name="Walden K.K."/>
            <person name="Robertson H.M."/>
            <person name="Angeli S."/>
            <person name="Foret S."/>
            <person name="Bucher G."/>
            <person name="Schuetz S."/>
            <person name="Maleszka R."/>
            <person name="Wimmer E.A."/>
            <person name="Beeman R.W."/>
            <person name="Lorenzen M."/>
            <person name="Tomoyasu Y."/>
            <person name="Miller S.C."/>
            <person name="Grossmann D."/>
            <person name="Bucher G."/>
        </authorList>
    </citation>
    <scope>NUCLEOTIDE SEQUENCE [LARGE SCALE GENOMIC DNA]</scope>
    <source>
        <strain evidence="4 5">Georgia GA2</strain>
    </source>
</reference>
<evidence type="ECO:0000313" key="5">
    <source>
        <dbReference type="Proteomes" id="UP000007266"/>
    </source>
</evidence>
<dbReference type="CDD" id="cd18676">
    <property type="entry name" value="PIN_asteroid-like"/>
    <property type="match status" value="1"/>
</dbReference>
<name>D6WJ78_TRICA</name>
<dbReference type="OMA" id="VMRCVFE"/>
<organism evidence="4 5">
    <name type="scientific">Tribolium castaneum</name>
    <name type="common">Red flour beetle</name>
    <dbReference type="NCBI Taxonomy" id="7070"/>
    <lineage>
        <taxon>Eukaryota</taxon>
        <taxon>Metazoa</taxon>
        <taxon>Ecdysozoa</taxon>
        <taxon>Arthropoda</taxon>
        <taxon>Hexapoda</taxon>
        <taxon>Insecta</taxon>
        <taxon>Pterygota</taxon>
        <taxon>Neoptera</taxon>
        <taxon>Endopterygota</taxon>
        <taxon>Coleoptera</taxon>
        <taxon>Polyphaga</taxon>
        <taxon>Cucujiformia</taxon>
        <taxon>Tenebrionidae</taxon>
        <taxon>Tenebrionidae incertae sedis</taxon>
        <taxon>Tribolium</taxon>
    </lineage>
</organism>
<comment type="similarity">
    <text evidence="1">Belongs to the asteroid family.</text>
</comment>
<dbReference type="AlphaFoldDB" id="D6WJ78"/>
<dbReference type="PANTHER" id="PTHR15665">
    <property type="entry name" value="ASTEROID PROTEIN"/>
    <property type="match status" value="1"/>
</dbReference>
<dbReference type="STRING" id="7070.D6WJ78"/>
<feature type="domain" description="XPG N-terminal" evidence="3">
    <location>
        <begin position="1"/>
        <end position="96"/>
    </location>
</feature>
<dbReference type="GO" id="GO:0004518">
    <property type="term" value="F:nuclease activity"/>
    <property type="evidence" value="ECO:0007669"/>
    <property type="project" value="InterPro"/>
</dbReference>
<protein>
    <submittedName>
        <fullName evidence="4">Protein asteroid homolog 1-like Protein</fullName>
    </submittedName>
</protein>
<evidence type="ECO:0000259" key="3">
    <source>
        <dbReference type="Pfam" id="PF00752"/>
    </source>
</evidence>
<accession>D6WJ78</accession>
<dbReference type="eggNOG" id="ENOG502QQRA">
    <property type="taxonomic scope" value="Eukaryota"/>
</dbReference>
<feature type="region of interest" description="Disordered" evidence="2">
    <location>
        <begin position="326"/>
        <end position="351"/>
    </location>
</feature>
<dbReference type="Pfam" id="PF00752">
    <property type="entry name" value="XPG_N"/>
    <property type="match status" value="1"/>
</dbReference>
<dbReference type="FunCoup" id="D6WJ78">
    <property type="interactions" value="537"/>
</dbReference>
<dbReference type="PANTHER" id="PTHR15665:SF1">
    <property type="entry name" value="PROTEIN ASTEROID HOMOLOG 1"/>
    <property type="match status" value="1"/>
</dbReference>
<keyword evidence="5" id="KW-1185">Reference proteome</keyword>
<dbReference type="InterPro" id="IPR006085">
    <property type="entry name" value="XPG_DNA_repair_N"/>
</dbReference>
<reference evidence="4 5" key="2">
    <citation type="journal article" date="2010" name="Nucleic Acids Res.">
        <title>BeetleBase in 2010: revisions to provide comprehensive genomic information for Tribolium castaneum.</title>
        <authorList>
            <person name="Kim H.S."/>
            <person name="Murphy T."/>
            <person name="Xia J."/>
            <person name="Caragea D."/>
            <person name="Park Y."/>
            <person name="Beeman R.W."/>
            <person name="Lorenzen M.D."/>
            <person name="Butcher S."/>
            <person name="Manak J.R."/>
            <person name="Brown S.J."/>
        </authorList>
    </citation>
    <scope>GENOME REANNOTATION</scope>
    <source>
        <strain evidence="4 5">Georgia GA2</strain>
    </source>
</reference>
<dbReference type="HOGENOM" id="CLU_017330_0_0_1"/>
<evidence type="ECO:0000313" key="4">
    <source>
        <dbReference type="EMBL" id="EFA04435.1"/>
    </source>
</evidence>
<dbReference type="KEGG" id="tca:664103"/>
<dbReference type="OrthoDB" id="25987at2759"/>
<evidence type="ECO:0000256" key="1">
    <source>
        <dbReference type="ARBA" id="ARBA00007398"/>
    </source>
</evidence>
<dbReference type="EMBL" id="KQ971343">
    <property type="protein sequence ID" value="EFA04435.1"/>
    <property type="molecule type" value="Genomic_DNA"/>
</dbReference>
<gene>
    <name evidence="4" type="primary">AUGUSTUS-3.0.2_14736</name>
    <name evidence="4" type="ORF">TcasGA2_TC014736</name>
</gene>
<dbReference type="Proteomes" id="UP000007266">
    <property type="component" value="Linkage group 5"/>
</dbReference>
<dbReference type="InParanoid" id="D6WJ78"/>
<evidence type="ECO:0000256" key="2">
    <source>
        <dbReference type="SAM" id="MobiDB-lite"/>
    </source>
</evidence>
<dbReference type="Gene3D" id="3.40.50.1010">
    <property type="entry name" value="5'-nuclease"/>
    <property type="match status" value="1"/>
</dbReference>
<dbReference type="PhylomeDB" id="D6WJ78"/>
<dbReference type="InterPro" id="IPR029060">
    <property type="entry name" value="PIN-like_dom_sf"/>
</dbReference>
<dbReference type="InterPro" id="IPR026832">
    <property type="entry name" value="Asteroid"/>
</dbReference>
<dbReference type="SUPFAM" id="SSF88723">
    <property type="entry name" value="PIN domain-like"/>
    <property type="match status" value="1"/>
</dbReference>
<proteinExistence type="inferred from homology"/>